<gene>
    <name evidence="2" type="ORF">ACFFGS_03815</name>
</gene>
<dbReference type="RefSeq" id="WP_137644661.1">
    <property type="nucleotide sequence ID" value="NZ_BAABRM010000007.1"/>
</dbReference>
<evidence type="ECO:0000313" key="3">
    <source>
        <dbReference type="Proteomes" id="UP001589855"/>
    </source>
</evidence>
<accession>A0ABV6K1B9</accession>
<name>A0ABV6K1B9_9LACO</name>
<dbReference type="SUPFAM" id="SSF46689">
    <property type="entry name" value="Homeodomain-like"/>
    <property type="match status" value="1"/>
</dbReference>
<dbReference type="InterPro" id="IPR009057">
    <property type="entry name" value="Homeodomain-like_sf"/>
</dbReference>
<comment type="caution">
    <text evidence="2">The sequence shown here is derived from an EMBL/GenBank/DDBJ whole genome shotgun (WGS) entry which is preliminary data.</text>
</comment>
<dbReference type="Gene3D" id="1.10.10.60">
    <property type="entry name" value="Homeodomain-like"/>
    <property type="match status" value="1"/>
</dbReference>
<evidence type="ECO:0000313" key="2">
    <source>
        <dbReference type="EMBL" id="MFC0423251.1"/>
    </source>
</evidence>
<dbReference type="InterPro" id="IPR014875">
    <property type="entry name" value="Mor_transcription_activator"/>
</dbReference>
<proteinExistence type="predicted"/>
<feature type="domain" description="Mor transcription activator" evidence="1">
    <location>
        <begin position="13"/>
        <end position="87"/>
    </location>
</feature>
<organism evidence="2 3">
    <name type="scientific">Lactiplantibacillus plajomi</name>
    <dbReference type="NCBI Taxonomy" id="1457217"/>
    <lineage>
        <taxon>Bacteria</taxon>
        <taxon>Bacillati</taxon>
        <taxon>Bacillota</taxon>
        <taxon>Bacilli</taxon>
        <taxon>Lactobacillales</taxon>
        <taxon>Lactobacillaceae</taxon>
        <taxon>Lactiplantibacillus</taxon>
    </lineage>
</organism>
<sequence length="94" mass="10952">MADLVDSFALQPIYQKLREIVGEEEMLKVFEYYHGSQISFPSHLYNRKSAAVQIRKRYNGANQAELGRYYGYSQRWVARTLAERNSASEKKNDA</sequence>
<dbReference type="Proteomes" id="UP001589855">
    <property type="component" value="Unassembled WGS sequence"/>
</dbReference>
<protein>
    <submittedName>
        <fullName evidence="2">Mor transcription activator family protein</fullName>
    </submittedName>
</protein>
<evidence type="ECO:0000259" key="1">
    <source>
        <dbReference type="Pfam" id="PF08765"/>
    </source>
</evidence>
<dbReference type="Pfam" id="PF08765">
    <property type="entry name" value="Mor"/>
    <property type="match status" value="1"/>
</dbReference>
<keyword evidence="3" id="KW-1185">Reference proteome</keyword>
<reference evidence="2 3" key="1">
    <citation type="submission" date="2024-09" db="EMBL/GenBank/DDBJ databases">
        <authorList>
            <person name="Sun Q."/>
            <person name="Mori K."/>
        </authorList>
    </citation>
    <scope>NUCLEOTIDE SEQUENCE [LARGE SCALE GENOMIC DNA]</scope>
    <source>
        <strain evidence="2 3">TBRC 4575</strain>
    </source>
</reference>
<dbReference type="EMBL" id="JBHLUK010000024">
    <property type="protein sequence ID" value="MFC0423251.1"/>
    <property type="molecule type" value="Genomic_DNA"/>
</dbReference>